<evidence type="ECO:0000313" key="1">
    <source>
        <dbReference type="EMBL" id="OGF13560.1"/>
    </source>
</evidence>
<reference evidence="1 2" key="1">
    <citation type="journal article" date="2016" name="Nat. Commun.">
        <title>Thousands of microbial genomes shed light on interconnected biogeochemical processes in an aquifer system.</title>
        <authorList>
            <person name="Anantharaman K."/>
            <person name="Brown C.T."/>
            <person name="Hug L.A."/>
            <person name="Sharon I."/>
            <person name="Castelle C.J."/>
            <person name="Probst A.J."/>
            <person name="Thomas B.C."/>
            <person name="Singh A."/>
            <person name="Wilkins M.J."/>
            <person name="Karaoz U."/>
            <person name="Brodie E.L."/>
            <person name="Williams K.H."/>
            <person name="Hubbard S.S."/>
            <person name="Banfield J.F."/>
        </authorList>
    </citation>
    <scope>NUCLEOTIDE SEQUENCE [LARGE SCALE GENOMIC DNA]</scope>
</reference>
<dbReference type="AlphaFoldDB" id="A0A1F5RGK4"/>
<dbReference type="Proteomes" id="UP000177230">
    <property type="component" value="Unassembled WGS sequence"/>
</dbReference>
<comment type="caution">
    <text evidence="1">The sequence shown here is derived from an EMBL/GenBank/DDBJ whole genome shotgun (WGS) entry which is preliminary data.</text>
</comment>
<evidence type="ECO:0000313" key="2">
    <source>
        <dbReference type="Proteomes" id="UP000177230"/>
    </source>
</evidence>
<gene>
    <name evidence="1" type="ORF">A2024_07185</name>
</gene>
<protein>
    <submittedName>
        <fullName evidence="1">Uncharacterized protein</fullName>
    </submittedName>
</protein>
<dbReference type="EMBL" id="MFFM01000015">
    <property type="protein sequence ID" value="OGF13560.1"/>
    <property type="molecule type" value="Genomic_DNA"/>
</dbReference>
<name>A0A1F5RGK4_9BACT</name>
<proteinExistence type="predicted"/>
<organism evidence="1 2">
    <name type="scientific">Candidatus Edwardsbacteria bacterium GWF2_54_11</name>
    <dbReference type="NCBI Taxonomy" id="1817851"/>
    <lineage>
        <taxon>Bacteria</taxon>
        <taxon>Candidatus Edwardsiibacteriota</taxon>
    </lineage>
</organism>
<sequence length="226" mass="25820">MIDAKTKSEELFETLCNSNGILFNKIPTASEQGLQTPDYEIILFDNRVIVEVKQFDPNDEDLILIENLRTKGSTGIHGDTPGKRARQKITDAMKQLHVLAKDKQPAILILYDNINIGIRHTDSYNIKTAMYGLECVDVGFPTDIKIAPLIIDRRRGGKRKVTEQHNTTLSAVVTLHESINSEISAICYHNIYAALPLNPEWMRFNNVVHYTLEEKQRLNFQEWVKI</sequence>
<accession>A0A1F5RGK4</accession>